<dbReference type="InterPro" id="IPR034593">
    <property type="entry name" value="DgoD-like"/>
</dbReference>
<dbReference type="SUPFAM" id="SSF54826">
    <property type="entry name" value="Enolase N-terminal domain-like"/>
    <property type="match status" value="1"/>
</dbReference>
<dbReference type="SUPFAM" id="SSF51604">
    <property type="entry name" value="Enolase C-terminal domain-like"/>
    <property type="match status" value="1"/>
</dbReference>
<keyword evidence="1" id="KW-0456">Lyase</keyword>
<feature type="non-terminal residue" evidence="3">
    <location>
        <position position="345"/>
    </location>
</feature>
<evidence type="ECO:0000256" key="1">
    <source>
        <dbReference type="ARBA" id="ARBA00023239"/>
    </source>
</evidence>
<dbReference type="InterPro" id="IPR013342">
    <property type="entry name" value="Mandelate_racemase_C"/>
</dbReference>
<dbReference type="AlphaFoldDB" id="A0A382M4I1"/>
<dbReference type="Gene3D" id="3.30.390.10">
    <property type="entry name" value="Enolase-like, N-terminal domain"/>
    <property type="match status" value="1"/>
</dbReference>
<dbReference type="Gene3D" id="3.20.20.120">
    <property type="entry name" value="Enolase-like C-terminal domain"/>
    <property type="match status" value="1"/>
</dbReference>
<dbReference type="InterPro" id="IPR029017">
    <property type="entry name" value="Enolase-like_N"/>
</dbReference>
<feature type="domain" description="Mandelate racemase/muconate lactonizing enzyme C-terminal" evidence="2">
    <location>
        <begin position="129"/>
        <end position="230"/>
    </location>
</feature>
<dbReference type="InterPro" id="IPR013341">
    <property type="entry name" value="Mandelate_racemase_N_dom"/>
</dbReference>
<evidence type="ECO:0000313" key="3">
    <source>
        <dbReference type="EMBL" id="SVC42131.1"/>
    </source>
</evidence>
<dbReference type="SMART" id="SM00922">
    <property type="entry name" value="MR_MLE"/>
    <property type="match status" value="1"/>
</dbReference>
<dbReference type="SFLD" id="SFLDG00179">
    <property type="entry name" value="mandelate_racemase"/>
    <property type="match status" value="1"/>
</dbReference>
<dbReference type="InterPro" id="IPR036849">
    <property type="entry name" value="Enolase-like_C_sf"/>
</dbReference>
<dbReference type="Pfam" id="PF02746">
    <property type="entry name" value="MR_MLE_N"/>
    <property type="match status" value="1"/>
</dbReference>
<evidence type="ECO:0000259" key="2">
    <source>
        <dbReference type="SMART" id="SM00922"/>
    </source>
</evidence>
<proteinExistence type="predicted"/>
<dbReference type="Pfam" id="PF13378">
    <property type="entry name" value="MR_MLE_C"/>
    <property type="match status" value="1"/>
</dbReference>
<dbReference type="PANTHER" id="PTHR48080">
    <property type="entry name" value="D-GALACTONATE DEHYDRATASE-RELATED"/>
    <property type="match status" value="1"/>
</dbReference>
<dbReference type="EMBL" id="UINC01090308">
    <property type="protein sequence ID" value="SVC42131.1"/>
    <property type="molecule type" value="Genomic_DNA"/>
</dbReference>
<organism evidence="3">
    <name type="scientific">marine metagenome</name>
    <dbReference type="NCBI Taxonomy" id="408172"/>
    <lineage>
        <taxon>unclassified sequences</taxon>
        <taxon>metagenomes</taxon>
        <taxon>ecological metagenomes</taxon>
    </lineage>
</organism>
<dbReference type="CDD" id="cd03316">
    <property type="entry name" value="MR_like"/>
    <property type="match status" value="1"/>
</dbReference>
<reference evidence="3" key="1">
    <citation type="submission" date="2018-05" db="EMBL/GenBank/DDBJ databases">
        <authorList>
            <person name="Lanie J.A."/>
            <person name="Ng W.-L."/>
            <person name="Kazmierczak K.M."/>
            <person name="Andrzejewski T.M."/>
            <person name="Davidsen T.M."/>
            <person name="Wayne K.J."/>
            <person name="Tettelin H."/>
            <person name="Glass J.I."/>
            <person name="Rusch D."/>
            <person name="Podicherti R."/>
            <person name="Tsui H.-C.T."/>
            <person name="Winkler M.E."/>
        </authorList>
    </citation>
    <scope>NUCLEOTIDE SEQUENCE</scope>
</reference>
<sequence length="345" mass="37891">MKIISVECLVLEKSYPFVFIHTDEGVTGIGECFRRQPSITKSVIENVLAPSIIGKDPIQTESRFRDMAQAGNALEIGGAIWIGIAGLDIAMWDLRGKAMGLPIYELLGGKVRGQMPVYASSMKRDMTPLEEAKRAVSFVDKGYSAYKLHSAVPGKIDDPTDQTINTVTEVRNAVGDDIDILVDVNGAYSVHTSIEIGKQLEELGVFHFEEPRPHYDLDGLAQVSDALTIPIASGEMIYSLYEYRDLMLRGRIDIVQPDIVKTPGFTTFIKIANMAEAMGIPITCHNTQPTISTVAHAHFVVATPGAPYKQEYNIEHISIRDENPILTEPLHIKDGLMDVPDGPGL</sequence>
<protein>
    <recommendedName>
        <fullName evidence="2">Mandelate racemase/muconate lactonizing enzyme C-terminal domain-containing protein</fullName>
    </recommendedName>
</protein>
<name>A0A382M4I1_9ZZZZ</name>
<dbReference type="GO" id="GO:0016829">
    <property type="term" value="F:lyase activity"/>
    <property type="evidence" value="ECO:0007669"/>
    <property type="project" value="UniProtKB-KW"/>
</dbReference>
<dbReference type="SFLD" id="SFLDS00001">
    <property type="entry name" value="Enolase"/>
    <property type="match status" value="1"/>
</dbReference>
<dbReference type="PANTHER" id="PTHR48080:SF2">
    <property type="entry name" value="D-GALACTONATE DEHYDRATASE"/>
    <property type="match status" value="1"/>
</dbReference>
<accession>A0A382M4I1</accession>
<dbReference type="InterPro" id="IPR029065">
    <property type="entry name" value="Enolase_C-like"/>
</dbReference>
<gene>
    <name evidence="3" type="ORF">METZ01_LOCUS294985</name>
</gene>